<dbReference type="FunFam" id="3.80.10.10:FF:000041">
    <property type="entry name" value="LRR receptor-like serine/threonine-protein kinase ERECTA"/>
    <property type="match status" value="1"/>
</dbReference>
<dbReference type="InterPro" id="IPR003591">
    <property type="entry name" value="Leu-rich_rpt_typical-subtyp"/>
</dbReference>
<dbReference type="Pfam" id="PF13855">
    <property type="entry name" value="LRR_8"/>
    <property type="match status" value="2"/>
</dbReference>
<dbReference type="Gene3D" id="3.80.10.10">
    <property type="entry name" value="Ribonuclease Inhibitor"/>
    <property type="match status" value="5"/>
</dbReference>
<dbReference type="InterPro" id="IPR051502">
    <property type="entry name" value="RLP_Defense_Trigger"/>
</dbReference>
<name>A0A2U1Q688_ARTAN</name>
<keyword evidence="4" id="KW-0433">Leucine-rich repeat</keyword>
<evidence type="ECO:0000256" key="7">
    <source>
        <dbReference type="ARBA" id="ARBA00022737"/>
    </source>
</evidence>
<dbReference type="GO" id="GO:0006952">
    <property type="term" value="P:defense response"/>
    <property type="evidence" value="ECO:0007669"/>
    <property type="project" value="UniProtKB-ARBA"/>
</dbReference>
<dbReference type="FunFam" id="3.80.10.10:FF:000095">
    <property type="entry name" value="LRR receptor-like serine/threonine-protein kinase GSO1"/>
    <property type="match status" value="1"/>
</dbReference>
<keyword evidence="7" id="KW-0677">Repeat</keyword>
<evidence type="ECO:0000256" key="4">
    <source>
        <dbReference type="ARBA" id="ARBA00022614"/>
    </source>
</evidence>
<feature type="signal peptide" evidence="13">
    <location>
        <begin position="1"/>
        <end position="26"/>
    </location>
</feature>
<evidence type="ECO:0000256" key="6">
    <source>
        <dbReference type="ARBA" id="ARBA00022729"/>
    </source>
</evidence>
<comment type="similarity">
    <text evidence="2">Belongs to the RLP family.</text>
</comment>
<feature type="chain" id="PRO_5015645046" evidence="13">
    <location>
        <begin position="27"/>
        <end position="1012"/>
    </location>
</feature>
<evidence type="ECO:0000256" key="3">
    <source>
        <dbReference type="ARBA" id="ARBA00022475"/>
    </source>
</evidence>
<keyword evidence="11" id="KW-0325">Glycoprotein</keyword>
<dbReference type="GO" id="GO:0051707">
    <property type="term" value="P:response to other organism"/>
    <property type="evidence" value="ECO:0007669"/>
    <property type="project" value="UniProtKB-ARBA"/>
</dbReference>
<dbReference type="InterPro" id="IPR032675">
    <property type="entry name" value="LRR_dom_sf"/>
</dbReference>
<evidence type="ECO:0000259" key="14">
    <source>
        <dbReference type="Pfam" id="PF08263"/>
    </source>
</evidence>
<dbReference type="PRINTS" id="PR00019">
    <property type="entry name" value="LEURICHRPT"/>
</dbReference>
<organism evidence="16 17">
    <name type="scientific">Artemisia annua</name>
    <name type="common">Sweet wormwood</name>
    <dbReference type="NCBI Taxonomy" id="35608"/>
    <lineage>
        <taxon>Eukaryota</taxon>
        <taxon>Viridiplantae</taxon>
        <taxon>Streptophyta</taxon>
        <taxon>Embryophyta</taxon>
        <taxon>Tracheophyta</taxon>
        <taxon>Spermatophyta</taxon>
        <taxon>Magnoliopsida</taxon>
        <taxon>eudicotyledons</taxon>
        <taxon>Gunneridae</taxon>
        <taxon>Pentapetalae</taxon>
        <taxon>asterids</taxon>
        <taxon>campanulids</taxon>
        <taxon>Asterales</taxon>
        <taxon>Asteraceae</taxon>
        <taxon>Asteroideae</taxon>
        <taxon>Anthemideae</taxon>
        <taxon>Artemisiinae</taxon>
        <taxon>Artemisia</taxon>
    </lineage>
</organism>
<dbReference type="InterPro" id="IPR013210">
    <property type="entry name" value="LRR_N_plant-typ"/>
</dbReference>
<keyword evidence="6 13" id="KW-0732">Signal</keyword>
<keyword evidence="8 12" id="KW-1133">Transmembrane helix</keyword>
<dbReference type="Proteomes" id="UP000245207">
    <property type="component" value="Unassembled WGS sequence"/>
</dbReference>
<evidence type="ECO:0000313" key="17">
    <source>
        <dbReference type="Proteomes" id="UP000245207"/>
    </source>
</evidence>
<dbReference type="STRING" id="35608.A0A2U1Q688"/>
<feature type="domain" description="Leucine-rich repeat-containing N-terminal plant-type" evidence="14">
    <location>
        <begin position="31"/>
        <end position="73"/>
    </location>
</feature>
<evidence type="ECO:0000256" key="9">
    <source>
        <dbReference type="ARBA" id="ARBA00023136"/>
    </source>
</evidence>
<keyword evidence="17" id="KW-1185">Reference proteome</keyword>
<dbReference type="SMART" id="SM00369">
    <property type="entry name" value="LRR_TYP"/>
    <property type="match status" value="9"/>
</dbReference>
<accession>A0A2U1Q688</accession>
<evidence type="ECO:0000256" key="12">
    <source>
        <dbReference type="SAM" id="Phobius"/>
    </source>
</evidence>
<dbReference type="OrthoDB" id="4691307at2759"/>
<evidence type="ECO:0000313" key="16">
    <source>
        <dbReference type="EMBL" id="PWA93483.1"/>
    </source>
</evidence>
<comment type="caution">
    <text evidence="16">The sequence shown here is derived from an EMBL/GenBank/DDBJ whole genome shotgun (WGS) entry which is preliminary data.</text>
</comment>
<dbReference type="InterPro" id="IPR055414">
    <property type="entry name" value="LRR_R13L4/SHOC2-like"/>
</dbReference>
<dbReference type="EMBL" id="PKPP01000380">
    <property type="protein sequence ID" value="PWA93483.1"/>
    <property type="molecule type" value="Genomic_DNA"/>
</dbReference>
<evidence type="ECO:0000256" key="8">
    <source>
        <dbReference type="ARBA" id="ARBA00022989"/>
    </source>
</evidence>
<evidence type="ECO:0000256" key="10">
    <source>
        <dbReference type="ARBA" id="ARBA00023170"/>
    </source>
</evidence>
<protein>
    <submittedName>
        <fullName evidence="16">Receptor like protein 1</fullName>
    </submittedName>
</protein>
<dbReference type="SUPFAM" id="SSF52058">
    <property type="entry name" value="L domain-like"/>
    <property type="match status" value="3"/>
</dbReference>
<sequence length="1012" mass="114186">MKNISWISWLLITTVISISMVQEAQAVCKEEERKALLEIKASLMNSYDSEADNVLPSWVDFCECCDWERVKCNTITGHVTTLSFNQINNNLRFISEPVKLWPLNVSLFLQFEELRSLNLSMNFLNNAILNTEFATLKNLEILDLTECGFYGTFQIQAYLTNLQKLDFSGNKRFTNTSTIQGTMSGLLYLNLDWNVFRNDSLRFLGAFPSLKFLSLESSCFNRAALLEGYSRTNLVKVQSVKKSGFHFYQLMVSWYSELPYMPNLEVLLLGRNKLRGQLTMKALASFPNLEILDLSSNNLNGSIPSEISALSYLRVLYLAENNLNGSVLEYGLCQLKNLQELDLSLNSFEGNLPQCFSNLSSLKVFEISSNHFTGIIPNMTSLEYINLCHNKFEGLLSFSSLANLRNLVVLEFKSNNDKFEVDTEEPLGWMPMFQLQVLVLSNSNVNIHKGNVVPSFLLHQHELQVLDLSHNSLHGHTPNWLVENNTMLQSLYLRNNSFGGSIRMPSYRDFQLAYLDMSDNEIMGSIPGNIGRFLPFIVFLNLSGNALSGVLPSSVANMSALNILDLSNNEISGEVPQELLKESAISVLKLSHNRLHGEVFSGNYTLYLFNMLLLDNNYFTGKIANNKSFEVTILDISSNLFTGSIPSCLDLVYMKHLHLGHNQFIGSIPKTFGNMYDILTLEIGNNNLFGKIPKFLGQLISLRILLLGKNNFNGSIPNELCRLTSVSLIDLSNNSLSGPIPRCLQNIAAPYYFLFYLQLEGMETYYWSSSYEYLGAQKSWTSLADENPLFDKPDEVPFTTKSISRSYKGHILDFMSGLDLSCNKFIGEIPPELGYLTQILALNLSHNQLVGSIPEKLSNLTNIESLDLSSNNLSGKIPSQLTNLAYLSYFNVSYNNLSGKLLEMKRQFGTFTEASYEGNPLLCGPPLENKCPSTSPVNISPGAIPSAKEDEKWYDIDIIWFFGSLSATWVVYLLGFAAVLYKNPGWRLFTKEVHIWKVIFLQARHRKNKQNG</sequence>
<keyword evidence="3" id="KW-1003">Cell membrane</keyword>
<comment type="subcellular location">
    <subcellularLocation>
        <location evidence="1">Cell membrane</location>
        <topology evidence="1">Single-pass type I membrane protein</topology>
    </subcellularLocation>
</comment>
<dbReference type="Pfam" id="PF23598">
    <property type="entry name" value="LRR_14"/>
    <property type="match status" value="1"/>
</dbReference>
<evidence type="ECO:0000256" key="11">
    <source>
        <dbReference type="ARBA" id="ARBA00023180"/>
    </source>
</evidence>
<proteinExistence type="inferred from homology"/>
<dbReference type="Pfam" id="PF00560">
    <property type="entry name" value="LRR_1"/>
    <property type="match status" value="3"/>
</dbReference>
<reference evidence="16 17" key="1">
    <citation type="journal article" date="2018" name="Mol. Plant">
        <title>The genome of Artemisia annua provides insight into the evolution of Asteraceae family and artemisinin biosynthesis.</title>
        <authorList>
            <person name="Shen Q."/>
            <person name="Zhang L."/>
            <person name="Liao Z."/>
            <person name="Wang S."/>
            <person name="Yan T."/>
            <person name="Shi P."/>
            <person name="Liu M."/>
            <person name="Fu X."/>
            <person name="Pan Q."/>
            <person name="Wang Y."/>
            <person name="Lv Z."/>
            <person name="Lu X."/>
            <person name="Zhang F."/>
            <person name="Jiang W."/>
            <person name="Ma Y."/>
            <person name="Chen M."/>
            <person name="Hao X."/>
            <person name="Li L."/>
            <person name="Tang Y."/>
            <person name="Lv G."/>
            <person name="Zhou Y."/>
            <person name="Sun X."/>
            <person name="Brodelius P.E."/>
            <person name="Rose J.K.C."/>
            <person name="Tang K."/>
        </authorList>
    </citation>
    <scope>NUCLEOTIDE SEQUENCE [LARGE SCALE GENOMIC DNA]</scope>
    <source>
        <strain evidence="17">cv. Huhao1</strain>
        <tissue evidence="16">Leaf</tissue>
    </source>
</reference>
<dbReference type="PANTHER" id="PTHR48062:SF21">
    <property type="entry name" value="RECEPTOR-LIKE PROTEIN 12"/>
    <property type="match status" value="1"/>
</dbReference>
<evidence type="ECO:0000256" key="13">
    <source>
        <dbReference type="SAM" id="SignalP"/>
    </source>
</evidence>
<feature type="transmembrane region" description="Helical" evidence="12">
    <location>
        <begin position="958"/>
        <end position="981"/>
    </location>
</feature>
<dbReference type="PANTHER" id="PTHR48062">
    <property type="entry name" value="RECEPTOR-LIKE PROTEIN 14"/>
    <property type="match status" value="1"/>
</dbReference>
<evidence type="ECO:0000256" key="5">
    <source>
        <dbReference type="ARBA" id="ARBA00022692"/>
    </source>
</evidence>
<dbReference type="PROSITE" id="PS51450">
    <property type="entry name" value="LRR"/>
    <property type="match status" value="1"/>
</dbReference>
<evidence type="ECO:0000256" key="2">
    <source>
        <dbReference type="ARBA" id="ARBA00009592"/>
    </source>
</evidence>
<dbReference type="FunFam" id="3.80.10.10:FF:000213">
    <property type="entry name" value="Tyrosine-sulfated glycopeptide receptor 1"/>
    <property type="match status" value="1"/>
</dbReference>
<dbReference type="Pfam" id="PF08263">
    <property type="entry name" value="LRRNT_2"/>
    <property type="match status" value="1"/>
</dbReference>
<gene>
    <name evidence="16" type="ORF">CTI12_AA069970</name>
</gene>
<feature type="domain" description="Disease resistance R13L4/SHOC-2-like LRR" evidence="15">
    <location>
        <begin position="279"/>
        <end position="491"/>
    </location>
</feature>
<evidence type="ECO:0000256" key="1">
    <source>
        <dbReference type="ARBA" id="ARBA00004251"/>
    </source>
</evidence>
<keyword evidence="9 12" id="KW-0472">Membrane</keyword>
<dbReference type="InterPro" id="IPR001611">
    <property type="entry name" value="Leu-rich_rpt"/>
</dbReference>
<dbReference type="SMART" id="SM00365">
    <property type="entry name" value="LRR_SD22"/>
    <property type="match status" value="5"/>
</dbReference>
<dbReference type="GO" id="GO:0005886">
    <property type="term" value="C:plasma membrane"/>
    <property type="evidence" value="ECO:0007669"/>
    <property type="project" value="UniProtKB-SubCell"/>
</dbReference>
<keyword evidence="10 16" id="KW-0675">Receptor</keyword>
<keyword evidence="5 12" id="KW-0812">Transmembrane</keyword>
<evidence type="ECO:0000259" key="15">
    <source>
        <dbReference type="Pfam" id="PF23598"/>
    </source>
</evidence>
<dbReference type="AlphaFoldDB" id="A0A2U1Q688"/>